<protein>
    <submittedName>
        <fullName evidence="2">Uncharacterized protein</fullName>
    </submittedName>
</protein>
<evidence type="ECO:0000256" key="1">
    <source>
        <dbReference type="SAM" id="Phobius"/>
    </source>
</evidence>
<name>A0A1I5G4B5_9ACTN</name>
<proteinExistence type="predicted"/>
<feature type="transmembrane region" description="Helical" evidence="1">
    <location>
        <begin position="144"/>
        <end position="164"/>
    </location>
</feature>
<feature type="transmembrane region" description="Helical" evidence="1">
    <location>
        <begin position="49"/>
        <end position="71"/>
    </location>
</feature>
<dbReference type="Proteomes" id="UP000183413">
    <property type="component" value="Unassembled WGS sequence"/>
</dbReference>
<dbReference type="AlphaFoldDB" id="A0A1I5G4B5"/>
<feature type="transmembrane region" description="Helical" evidence="1">
    <location>
        <begin position="26"/>
        <end position="43"/>
    </location>
</feature>
<accession>A0A1I5G4B5</accession>
<dbReference type="EMBL" id="FOVH01000005">
    <property type="protein sequence ID" value="SFO30822.1"/>
    <property type="molecule type" value="Genomic_DNA"/>
</dbReference>
<gene>
    <name evidence="2" type="ORF">SAMN04489713_10528</name>
</gene>
<keyword evidence="1" id="KW-1133">Transmembrane helix</keyword>
<keyword evidence="1" id="KW-0812">Transmembrane</keyword>
<keyword evidence="3" id="KW-1185">Reference proteome</keyword>
<dbReference type="RefSeq" id="WP_075021381.1">
    <property type="nucleotide sequence ID" value="NZ_FOVH01000005.1"/>
</dbReference>
<evidence type="ECO:0000313" key="2">
    <source>
        <dbReference type="EMBL" id="SFO30822.1"/>
    </source>
</evidence>
<evidence type="ECO:0000313" key="3">
    <source>
        <dbReference type="Proteomes" id="UP000183413"/>
    </source>
</evidence>
<dbReference type="STRING" id="1993.SAMN04489713_10528"/>
<dbReference type="InParanoid" id="A0A1I5G4B5"/>
<keyword evidence="1" id="KW-0472">Membrane</keyword>
<reference evidence="2 3" key="1">
    <citation type="submission" date="2016-10" db="EMBL/GenBank/DDBJ databases">
        <authorList>
            <person name="de Groot N.N."/>
        </authorList>
    </citation>
    <scope>NUCLEOTIDE SEQUENCE [LARGE SCALE GENOMIC DNA]</scope>
    <source>
        <strain evidence="2 3">DSM 43067</strain>
    </source>
</reference>
<dbReference type="OrthoDB" id="3477000at2"/>
<sequence length="165" mass="18430">MVPNLGKEEPPAARRGTRRRPGRESALVWWALFAAVFGAAYWFQSWRVALLGLLGWCLYEFMLVPTMCRILTQQGAACTERTRGRLFACARPGHQRLRNDALWRLAGLRNPFQKPLPAEEPDRDTGVVVVSPNLRGRLVPQDRALILLATAGTVGALVGMVYGFR</sequence>
<organism evidence="2 3">
    <name type="scientific">Actinomadura madurae</name>
    <dbReference type="NCBI Taxonomy" id="1993"/>
    <lineage>
        <taxon>Bacteria</taxon>
        <taxon>Bacillati</taxon>
        <taxon>Actinomycetota</taxon>
        <taxon>Actinomycetes</taxon>
        <taxon>Streptosporangiales</taxon>
        <taxon>Thermomonosporaceae</taxon>
        <taxon>Actinomadura</taxon>
    </lineage>
</organism>